<dbReference type="EMBL" id="PYGE01000038">
    <property type="protein sequence ID" value="PSK90582.1"/>
    <property type="molecule type" value="Genomic_DNA"/>
</dbReference>
<evidence type="ECO:0000313" key="3">
    <source>
        <dbReference type="Proteomes" id="UP000243528"/>
    </source>
</evidence>
<keyword evidence="1" id="KW-0175">Coiled coil</keyword>
<organism evidence="2 3">
    <name type="scientific">Haloactinopolyspora alba</name>
    <dbReference type="NCBI Taxonomy" id="648780"/>
    <lineage>
        <taxon>Bacteria</taxon>
        <taxon>Bacillati</taxon>
        <taxon>Actinomycetota</taxon>
        <taxon>Actinomycetes</taxon>
        <taxon>Jiangellales</taxon>
        <taxon>Jiangellaceae</taxon>
        <taxon>Haloactinopolyspora</taxon>
    </lineage>
</organism>
<dbReference type="AlphaFoldDB" id="A0A2P8D034"/>
<keyword evidence="3" id="KW-1185">Reference proteome</keyword>
<gene>
    <name evidence="2" type="ORF">CLV30_1387</name>
</gene>
<sequence>MSAAQMKPILTELDDAVEHLEGALAALRDARRAVAELTDEGGES</sequence>
<feature type="coiled-coil region" evidence="1">
    <location>
        <begin position="10"/>
        <end position="40"/>
    </location>
</feature>
<protein>
    <submittedName>
        <fullName evidence="2">Uncharacterized protein</fullName>
    </submittedName>
</protein>
<reference evidence="2 3" key="1">
    <citation type="submission" date="2018-03" db="EMBL/GenBank/DDBJ databases">
        <title>Genomic Encyclopedia of Archaeal and Bacterial Type Strains, Phase II (KMG-II): from individual species to whole genera.</title>
        <authorList>
            <person name="Goeker M."/>
        </authorList>
    </citation>
    <scope>NUCLEOTIDE SEQUENCE [LARGE SCALE GENOMIC DNA]</scope>
    <source>
        <strain evidence="2 3">DSM 45211</strain>
    </source>
</reference>
<comment type="caution">
    <text evidence="2">The sequence shown here is derived from an EMBL/GenBank/DDBJ whole genome shotgun (WGS) entry which is preliminary data.</text>
</comment>
<dbReference type="RefSeq" id="WP_276320009.1">
    <property type="nucleotide sequence ID" value="NZ_PYGE01000038.1"/>
</dbReference>
<evidence type="ECO:0000256" key="1">
    <source>
        <dbReference type="SAM" id="Coils"/>
    </source>
</evidence>
<name>A0A2P8D034_9ACTN</name>
<evidence type="ECO:0000313" key="2">
    <source>
        <dbReference type="EMBL" id="PSK90582.1"/>
    </source>
</evidence>
<accession>A0A2P8D034</accession>
<proteinExistence type="predicted"/>
<dbReference type="Proteomes" id="UP000243528">
    <property type="component" value="Unassembled WGS sequence"/>
</dbReference>